<protein>
    <submittedName>
        <fullName evidence="1">Uncharacterized protein</fullName>
    </submittedName>
</protein>
<dbReference type="InterPro" id="IPR054206">
    <property type="entry name" value="DUF6912"/>
</dbReference>
<evidence type="ECO:0000313" key="2">
    <source>
        <dbReference type="Proteomes" id="UP000295281"/>
    </source>
</evidence>
<comment type="caution">
    <text evidence="1">The sequence shown here is derived from an EMBL/GenBank/DDBJ whole genome shotgun (WGS) entry which is preliminary data.</text>
</comment>
<dbReference type="OrthoDB" id="3214389at2"/>
<reference evidence="1 2" key="1">
    <citation type="submission" date="2019-03" db="EMBL/GenBank/DDBJ databases">
        <title>Genomic Encyclopedia of Type Strains, Phase IV (KMG-IV): sequencing the most valuable type-strain genomes for metagenomic binning, comparative biology and taxonomic classification.</title>
        <authorList>
            <person name="Goeker M."/>
        </authorList>
    </citation>
    <scope>NUCLEOTIDE SEQUENCE [LARGE SCALE GENOMIC DNA]</scope>
    <source>
        <strain evidence="1 2">DSM 46770</strain>
    </source>
</reference>
<dbReference type="Proteomes" id="UP000295281">
    <property type="component" value="Unassembled WGS sequence"/>
</dbReference>
<dbReference type="RefSeq" id="WP_133741899.1">
    <property type="nucleotide sequence ID" value="NZ_SNYN01000009.1"/>
</dbReference>
<gene>
    <name evidence="1" type="ORF">EV190_10990</name>
</gene>
<name>A0A4R6UX23_9ACTN</name>
<organism evidence="1 2">
    <name type="scientific">Actinorugispora endophytica</name>
    <dbReference type="NCBI Taxonomy" id="1605990"/>
    <lineage>
        <taxon>Bacteria</taxon>
        <taxon>Bacillati</taxon>
        <taxon>Actinomycetota</taxon>
        <taxon>Actinomycetes</taxon>
        <taxon>Streptosporangiales</taxon>
        <taxon>Nocardiopsidaceae</taxon>
        <taxon>Actinorugispora</taxon>
    </lineage>
</organism>
<proteinExistence type="predicted"/>
<dbReference type="EMBL" id="SNYN01000009">
    <property type="protein sequence ID" value="TDQ51978.1"/>
    <property type="molecule type" value="Genomic_DNA"/>
</dbReference>
<sequence length="144" mass="15021">MRIYLPSTLTAVALALTEGEFRGGPRAAYAVTPALRARYGDDEEELEYAALSAAADASALLLAAAPDEPARRVVIAAELPDAVVRPAADPGSPAEVVVEAAVPLKRVASAHVDDEAAAADVAAGRGEDHELLWYATQELRYLVG</sequence>
<dbReference type="AlphaFoldDB" id="A0A4R6UX23"/>
<accession>A0A4R6UX23</accession>
<dbReference type="Pfam" id="PF21853">
    <property type="entry name" value="DUF6912"/>
    <property type="match status" value="1"/>
</dbReference>
<keyword evidence="2" id="KW-1185">Reference proteome</keyword>
<evidence type="ECO:0000313" key="1">
    <source>
        <dbReference type="EMBL" id="TDQ51978.1"/>
    </source>
</evidence>